<feature type="transmembrane region" description="Helical" evidence="6">
    <location>
        <begin position="186"/>
        <end position="204"/>
    </location>
</feature>
<dbReference type="Gene3D" id="1.50.10.150">
    <property type="entry name" value="Voltage-dependent anion channel"/>
    <property type="match status" value="1"/>
</dbReference>
<dbReference type="InterPro" id="IPR038665">
    <property type="entry name" value="Voltage-dep_anion_channel_sf"/>
</dbReference>
<evidence type="ECO:0000313" key="7">
    <source>
        <dbReference type="EMBL" id="TVY53441.1"/>
    </source>
</evidence>
<proteinExistence type="predicted"/>
<dbReference type="Pfam" id="PF03595">
    <property type="entry name" value="SLAC1"/>
    <property type="match status" value="1"/>
</dbReference>
<reference evidence="7 8" key="1">
    <citation type="submission" date="2018-05" db="EMBL/GenBank/DDBJ databases">
        <title>Whole genome sequencing for identification of molecular markers to develop diagnostic detection tools for the regulated plant pathogen Lachnellula willkommii.</title>
        <authorList>
            <person name="Giroux E."/>
            <person name="Bilodeau G."/>
        </authorList>
    </citation>
    <scope>NUCLEOTIDE SEQUENCE [LARGE SCALE GENOMIC DNA]</scope>
    <source>
        <strain evidence="7 8">CBS 625.97</strain>
    </source>
</reference>
<name>A0A7D8YT27_9HELO</name>
<feature type="transmembrane region" description="Helical" evidence="6">
    <location>
        <begin position="71"/>
        <end position="96"/>
    </location>
</feature>
<evidence type="ECO:0000256" key="4">
    <source>
        <dbReference type="ARBA" id="ARBA00023136"/>
    </source>
</evidence>
<keyword evidence="3 6" id="KW-1133">Transmembrane helix</keyword>
<dbReference type="EMBL" id="QGMG01000455">
    <property type="protein sequence ID" value="TVY53441.1"/>
    <property type="molecule type" value="Genomic_DNA"/>
</dbReference>
<dbReference type="InterPro" id="IPR030185">
    <property type="entry name" value="Mae1"/>
</dbReference>
<feature type="transmembrane region" description="Helical" evidence="6">
    <location>
        <begin position="46"/>
        <end position="65"/>
    </location>
</feature>
<dbReference type="Proteomes" id="UP000481288">
    <property type="component" value="Unassembled WGS sequence"/>
</dbReference>
<feature type="transmembrane region" description="Helical" evidence="6">
    <location>
        <begin position="117"/>
        <end position="134"/>
    </location>
</feature>
<feature type="transmembrane region" description="Helical" evidence="6">
    <location>
        <begin position="256"/>
        <end position="282"/>
    </location>
</feature>
<dbReference type="PANTHER" id="PTHR31162:SF0">
    <property type="entry name" value="MALIC ACID TRANSPORT PROTEIN"/>
    <property type="match status" value="1"/>
</dbReference>
<feature type="region of interest" description="Disordered" evidence="5">
    <location>
        <begin position="1"/>
        <end position="22"/>
    </location>
</feature>
<dbReference type="AlphaFoldDB" id="A0A7D8YT27"/>
<evidence type="ECO:0000256" key="1">
    <source>
        <dbReference type="ARBA" id="ARBA00004141"/>
    </source>
</evidence>
<dbReference type="OrthoDB" id="2901184at2759"/>
<keyword evidence="8" id="KW-1185">Reference proteome</keyword>
<dbReference type="GO" id="GO:0016020">
    <property type="term" value="C:membrane"/>
    <property type="evidence" value="ECO:0007669"/>
    <property type="project" value="UniProtKB-SubCell"/>
</dbReference>
<feature type="transmembrane region" description="Helical" evidence="6">
    <location>
        <begin position="154"/>
        <end position="174"/>
    </location>
</feature>
<dbReference type="GO" id="GO:0015140">
    <property type="term" value="F:malate transmembrane transporter activity"/>
    <property type="evidence" value="ECO:0007669"/>
    <property type="project" value="InterPro"/>
</dbReference>
<evidence type="ECO:0000313" key="8">
    <source>
        <dbReference type="Proteomes" id="UP000481288"/>
    </source>
</evidence>
<feature type="transmembrane region" description="Helical" evidence="6">
    <location>
        <begin position="216"/>
        <end position="235"/>
    </location>
</feature>
<feature type="transmembrane region" description="Helical" evidence="6">
    <location>
        <begin position="366"/>
        <end position="385"/>
    </location>
</feature>
<dbReference type="PANTHER" id="PTHR31162">
    <property type="entry name" value="MALIC ACID TRANSPORT PROTEIN-RELATED"/>
    <property type="match status" value="1"/>
</dbReference>
<dbReference type="InterPro" id="IPR004695">
    <property type="entry name" value="SLAC1/Mae1/Ssu1/TehA"/>
</dbReference>
<dbReference type="CDD" id="cd09317">
    <property type="entry name" value="TDT_Mae1_like"/>
    <property type="match status" value="1"/>
</dbReference>
<comment type="caution">
    <text evidence="7">The sequence shown here is derived from an EMBL/GenBank/DDBJ whole genome shotgun (WGS) entry which is preliminary data.</text>
</comment>
<protein>
    <submittedName>
        <fullName evidence="7">Malic acid transport protein</fullName>
    </submittedName>
</protein>
<comment type="subcellular location">
    <subcellularLocation>
        <location evidence="1">Membrane</location>
        <topology evidence="1">Multi-pass membrane protein</topology>
    </subcellularLocation>
</comment>
<evidence type="ECO:0000256" key="2">
    <source>
        <dbReference type="ARBA" id="ARBA00022692"/>
    </source>
</evidence>
<organism evidence="7 8">
    <name type="scientific">Lachnellula cervina</name>
    <dbReference type="NCBI Taxonomy" id="1316786"/>
    <lineage>
        <taxon>Eukaryota</taxon>
        <taxon>Fungi</taxon>
        <taxon>Dikarya</taxon>
        <taxon>Ascomycota</taxon>
        <taxon>Pezizomycotina</taxon>
        <taxon>Leotiomycetes</taxon>
        <taxon>Helotiales</taxon>
        <taxon>Lachnaceae</taxon>
        <taxon>Lachnellula</taxon>
    </lineage>
</organism>
<evidence type="ECO:0000256" key="3">
    <source>
        <dbReference type="ARBA" id="ARBA00022989"/>
    </source>
</evidence>
<keyword evidence="2 6" id="KW-0812">Transmembrane</keyword>
<accession>A0A7D8YT27</accession>
<sequence length="409" mass="45598">MPPPIRAPSHHRRRSTNSLEGQRGTLRTSKATLHGDIGIRDRIHHLTWAWFTLTMSTGGIALLLARTPHKFNGLTIIGDCVFVLDLLFFLGLCIAISTRFILFPKAFMSSLRHPTESLFFPTFWISLANVLSNIQEYGVPKCGSWLVVTIRLLYWVYIACTFLVAVGQFFFLFTGKPLTIQDFTPAWVLPVFPVMLSGTVAAIISPTQPPEQALPILFAGATFQGLGISISTYMFSIYLSRLMTLGLPRPDTRPGMFIAVGPPAFTALTFLGISQSLANIYPAYTTVSGVSHPEIIADIFRIVALSAAIFLWATAFWFFSIAFVSVLHGVFTQGITFHLVWWAFVFPNVGFTICTINIGEALMSEGILWLSSVMTVLLVVVWLFVGTMHFRAVWKKQILWPGKDEDHDQ</sequence>
<evidence type="ECO:0000256" key="6">
    <source>
        <dbReference type="SAM" id="Phobius"/>
    </source>
</evidence>
<feature type="transmembrane region" description="Helical" evidence="6">
    <location>
        <begin position="302"/>
        <end position="327"/>
    </location>
</feature>
<gene>
    <name evidence="7" type="primary">mae1_2</name>
    <name evidence="7" type="ORF">LCER1_G003860</name>
</gene>
<keyword evidence="4 6" id="KW-0472">Membrane</keyword>
<feature type="transmembrane region" description="Helical" evidence="6">
    <location>
        <begin position="339"/>
        <end position="360"/>
    </location>
</feature>
<evidence type="ECO:0000256" key="5">
    <source>
        <dbReference type="SAM" id="MobiDB-lite"/>
    </source>
</evidence>